<dbReference type="Gene3D" id="3.40.50.620">
    <property type="entry name" value="HUPs"/>
    <property type="match status" value="1"/>
</dbReference>
<dbReference type="PANTHER" id="PTHR30336">
    <property type="entry name" value="INNER MEMBRANE PROTEIN, PROBABLE PERMEASE"/>
    <property type="match status" value="1"/>
</dbReference>
<sequence length="210" mass="22491">MVRSVPASHRIRARARLLITGMFGLGALATGATLLVLGLAIETQARNDERAPADAILVLGAAQYNGRPTRAFRARLDHAAALYRQGYARTLVLVGGTAAPSEPSEAEVGARYLEQLGIPADALLVVPEGRNTWQSLQAAAGPLRAIGARRVLLVSDGFHLFRSKLMASDLGFQALGSPAPNSPIRQGSLLERWYMIREAVATLAYLIGRR</sequence>
<accession>A0A7C1JSM3</accession>
<dbReference type="Pfam" id="PF02698">
    <property type="entry name" value="DUF218"/>
    <property type="match status" value="1"/>
</dbReference>
<dbReference type="AlphaFoldDB" id="A0A7C1JSM3"/>
<dbReference type="PANTHER" id="PTHR30336:SF20">
    <property type="entry name" value="DUF218 DOMAIN-CONTAINING PROTEIN"/>
    <property type="match status" value="1"/>
</dbReference>
<proteinExistence type="predicted"/>
<reference evidence="2" key="1">
    <citation type="journal article" date="2020" name="mSystems">
        <title>Genome- and Community-Level Interaction Insights into Carbon Utilization and Element Cycling Functions of Hydrothermarchaeota in Hydrothermal Sediment.</title>
        <authorList>
            <person name="Zhou Z."/>
            <person name="Liu Y."/>
            <person name="Xu W."/>
            <person name="Pan J."/>
            <person name="Luo Z.H."/>
            <person name="Li M."/>
        </authorList>
    </citation>
    <scope>NUCLEOTIDE SEQUENCE [LARGE SCALE GENOMIC DNA]</scope>
    <source>
        <strain evidence="2">SpSt-222</strain>
    </source>
</reference>
<dbReference type="CDD" id="cd06259">
    <property type="entry name" value="YdcF-like"/>
    <property type="match status" value="1"/>
</dbReference>
<dbReference type="EMBL" id="DSJL01000011">
    <property type="protein sequence ID" value="HEF65806.1"/>
    <property type="molecule type" value="Genomic_DNA"/>
</dbReference>
<evidence type="ECO:0000313" key="2">
    <source>
        <dbReference type="EMBL" id="HEF65806.1"/>
    </source>
</evidence>
<feature type="domain" description="DUF218" evidence="1">
    <location>
        <begin position="54"/>
        <end position="200"/>
    </location>
</feature>
<dbReference type="GO" id="GO:0005886">
    <property type="term" value="C:plasma membrane"/>
    <property type="evidence" value="ECO:0007669"/>
    <property type="project" value="TreeGrafter"/>
</dbReference>
<protein>
    <submittedName>
        <fullName evidence="2">YdcF family protein</fullName>
    </submittedName>
</protein>
<dbReference type="InterPro" id="IPR051599">
    <property type="entry name" value="Cell_Envelope_Assoc"/>
</dbReference>
<dbReference type="InterPro" id="IPR014729">
    <property type="entry name" value="Rossmann-like_a/b/a_fold"/>
</dbReference>
<gene>
    <name evidence="2" type="ORF">ENP47_09450</name>
</gene>
<comment type="caution">
    <text evidence="2">The sequence shown here is derived from an EMBL/GenBank/DDBJ whole genome shotgun (WGS) entry which is preliminary data.</text>
</comment>
<dbReference type="InterPro" id="IPR003848">
    <property type="entry name" value="DUF218"/>
</dbReference>
<organism evidence="2">
    <name type="scientific">Thermomicrobium roseum</name>
    <dbReference type="NCBI Taxonomy" id="500"/>
    <lineage>
        <taxon>Bacteria</taxon>
        <taxon>Pseudomonadati</taxon>
        <taxon>Thermomicrobiota</taxon>
        <taxon>Thermomicrobia</taxon>
        <taxon>Thermomicrobiales</taxon>
        <taxon>Thermomicrobiaceae</taxon>
        <taxon>Thermomicrobium</taxon>
    </lineage>
</organism>
<evidence type="ECO:0000259" key="1">
    <source>
        <dbReference type="Pfam" id="PF02698"/>
    </source>
</evidence>
<name>A0A7C1JSM3_THERO</name>